<organism evidence="8 9">
    <name type="scientific">Phoxinus phoxinus</name>
    <name type="common">Eurasian minnow</name>
    <dbReference type="NCBI Taxonomy" id="58324"/>
    <lineage>
        <taxon>Eukaryota</taxon>
        <taxon>Metazoa</taxon>
        <taxon>Chordata</taxon>
        <taxon>Craniata</taxon>
        <taxon>Vertebrata</taxon>
        <taxon>Euteleostomi</taxon>
        <taxon>Actinopterygii</taxon>
        <taxon>Neopterygii</taxon>
        <taxon>Teleostei</taxon>
        <taxon>Ostariophysi</taxon>
        <taxon>Cypriniformes</taxon>
        <taxon>Leuciscidae</taxon>
        <taxon>Phoxininae</taxon>
        <taxon>Phoxinus</taxon>
    </lineage>
</organism>
<evidence type="ECO:0000256" key="5">
    <source>
        <dbReference type="SAM" id="MobiDB-lite"/>
    </source>
</evidence>
<proteinExistence type="predicted"/>
<dbReference type="Gene3D" id="2.60.120.40">
    <property type="match status" value="1"/>
</dbReference>
<feature type="region of interest" description="Disordered" evidence="5">
    <location>
        <begin position="327"/>
        <end position="348"/>
    </location>
</feature>
<feature type="compositionally biased region" description="Gly residues" evidence="5">
    <location>
        <begin position="268"/>
        <end position="277"/>
    </location>
</feature>
<sequence length="528" mass="55069">MIRIITGVLVSLAFSSGMTMRFLEPPPPGSPDSPIPPDDYFDDSAAVNNHIPIFAYDNYPIEKGGNPIARGDQIMQYDDSLNGYPLPMLPIPPDRYPILPKPPFGNTTQGSRTVPTGQKLDLSYCDMLLAAPVPPPVDQTPWFCVCSHCKGGPSGPKGDKGDRGLPGFPGSPGLRGLPGFQGRPGCNGHQGPKGQIGDIGEKGDLGPLGFTGLKGERSPKGDKGDSGVDGNPGQQGSPGESGQCPAICYSILGPPGELGQPGTTGEKGLPGLGGSPGSKGQKGDLGDVGPYGAPGLNGQKGDQGETGECHCKDGVDGANGIIGIPGLKGGKGDTGQQGTAGVNGDKGKNGDPGVMGAPGPCSQPIQSAFLAALSSSYPQPNLPVPFTNVIYNRELNFDPFRGIYRAPINGTYVINYYLVVFSKLLKVGLFHNFRPVLKSTGSTDLGTTSQQVVLHLNMGDEVWLQVRDADSNGMYSNSECSSTFSGFLLYPDSCDIPMTRDLPDPVTGTYSWGEFEEPTTTLAPDVQS</sequence>
<evidence type="ECO:0000259" key="7">
    <source>
        <dbReference type="PROSITE" id="PS50871"/>
    </source>
</evidence>
<protein>
    <recommendedName>
        <fullName evidence="7">C1q domain-containing protein</fullName>
    </recommendedName>
</protein>
<dbReference type="InterPro" id="IPR008160">
    <property type="entry name" value="Collagen"/>
</dbReference>
<accession>A0AAN9D655</accession>
<evidence type="ECO:0000256" key="4">
    <source>
        <dbReference type="ARBA" id="ARBA00022729"/>
    </source>
</evidence>
<dbReference type="InterPro" id="IPR008983">
    <property type="entry name" value="Tumour_necrosis_fac-like_dom"/>
</dbReference>
<evidence type="ECO:0000313" key="8">
    <source>
        <dbReference type="EMBL" id="KAK7162573.1"/>
    </source>
</evidence>
<dbReference type="EMBL" id="JAYKXH010000007">
    <property type="protein sequence ID" value="KAK7162573.1"/>
    <property type="molecule type" value="Genomic_DNA"/>
</dbReference>
<dbReference type="SUPFAM" id="SSF49842">
    <property type="entry name" value="TNF-like"/>
    <property type="match status" value="1"/>
</dbReference>
<dbReference type="Pfam" id="PF01391">
    <property type="entry name" value="Collagen"/>
    <property type="match status" value="3"/>
</dbReference>
<dbReference type="Proteomes" id="UP001364617">
    <property type="component" value="Unassembled WGS sequence"/>
</dbReference>
<keyword evidence="9" id="KW-1185">Reference proteome</keyword>
<gene>
    <name evidence="8" type="ORF">R3I93_006795</name>
</gene>
<evidence type="ECO:0000256" key="6">
    <source>
        <dbReference type="SAM" id="SignalP"/>
    </source>
</evidence>
<keyword evidence="4 6" id="KW-0732">Signal</keyword>
<feature type="compositionally biased region" description="Basic and acidic residues" evidence="5">
    <location>
        <begin position="214"/>
        <end position="226"/>
    </location>
</feature>
<feature type="signal peptide" evidence="6">
    <location>
        <begin position="1"/>
        <end position="17"/>
    </location>
</feature>
<dbReference type="GO" id="GO:0005581">
    <property type="term" value="C:collagen trimer"/>
    <property type="evidence" value="ECO:0007669"/>
    <property type="project" value="UniProtKB-KW"/>
</dbReference>
<dbReference type="PRINTS" id="PR00007">
    <property type="entry name" value="COMPLEMNTC1Q"/>
</dbReference>
<evidence type="ECO:0000313" key="9">
    <source>
        <dbReference type="Proteomes" id="UP001364617"/>
    </source>
</evidence>
<evidence type="ECO:0000256" key="3">
    <source>
        <dbReference type="ARBA" id="ARBA00022530"/>
    </source>
</evidence>
<comment type="caution">
    <text evidence="8">The sequence shown here is derived from an EMBL/GenBank/DDBJ whole genome shotgun (WGS) entry which is preliminary data.</text>
</comment>
<dbReference type="PANTHER" id="PTHR15427:SF20">
    <property type="entry name" value="ADIPONECTIN"/>
    <property type="match status" value="1"/>
</dbReference>
<evidence type="ECO:0000256" key="2">
    <source>
        <dbReference type="ARBA" id="ARBA00022525"/>
    </source>
</evidence>
<dbReference type="InterPro" id="IPR050392">
    <property type="entry name" value="Collagen/C1q_domain"/>
</dbReference>
<comment type="subcellular location">
    <subcellularLocation>
        <location evidence="1">Secreted</location>
        <location evidence="1">Extracellular space</location>
        <location evidence="1">Extracellular matrix</location>
    </subcellularLocation>
</comment>
<dbReference type="PANTHER" id="PTHR15427">
    <property type="entry name" value="EMILIN ELASTIN MICROFIBRIL INTERFACE-LOCATED PROTEIN ELASTIN MICROFIBRIL INTERFACER"/>
    <property type="match status" value="1"/>
</dbReference>
<feature type="compositionally biased region" description="Low complexity" evidence="5">
    <location>
        <begin position="231"/>
        <end position="245"/>
    </location>
</feature>
<dbReference type="PROSITE" id="PS50871">
    <property type="entry name" value="C1Q"/>
    <property type="match status" value="1"/>
</dbReference>
<dbReference type="InterPro" id="IPR001073">
    <property type="entry name" value="C1q_dom"/>
</dbReference>
<reference evidence="8 9" key="1">
    <citation type="submission" date="2024-02" db="EMBL/GenBank/DDBJ databases">
        <title>Chromosome-level genome assembly of the Eurasian Minnow (Phoxinus phoxinus).</title>
        <authorList>
            <person name="Oriowo T.O."/>
            <person name="Martin S."/>
            <person name="Stange M."/>
            <person name="Chrysostomakis Y."/>
            <person name="Brown T."/>
            <person name="Winkler S."/>
            <person name="Kukowka S."/>
            <person name="Myers E.W."/>
            <person name="Bohne A."/>
        </authorList>
    </citation>
    <scope>NUCLEOTIDE SEQUENCE [LARGE SCALE GENOMIC DNA]</scope>
    <source>
        <strain evidence="8">ZFMK-TIS-60720</strain>
        <tissue evidence="8">Whole Organism</tissue>
    </source>
</reference>
<feature type="chain" id="PRO_5042872614" description="C1q domain-containing protein" evidence="6">
    <location>
        <begin position="18"/>
        <end position="528"/>
    </location>
</feature>
<evidence type="ECO:0000256" key="1">
    <source>
        <dbReference type="ARBA" id="ARBA00004498"/>
    </source>
</evidence>
<name>A0AAN9D655_9TELE</name>
<dbReference type="SMART" id="SM00110">
    <property type="entry name" value="C1Q"/>
    <property type="match status" value="1"/>
</dbReference>
<feature type="domain" description="C1q" evidence="7">
    <location>
        <begin position="362"/>
        <end position="495"/>
    </location>
</feature>
<keyword evidence="3" id="KW-0272">Extracellular matrix</keyword>
<dbReference type="AlphaFoldDB" id="A0AAN9D655"/>
<dbReference type="Pfam" id="PF00386">
    <property type="entry name" value="C1q"/>
    <property type="match status" value="1"/>
</dbReference>
<feature type="region of interest" description="Disordered" evidence="5">
    <location>
        <begin position="153"/>
        <end position="309"/>
    </location>
</feature>
<keyword evidence="2" id="KW-0964">Secreted</keyword>